<gene>
    <name evidence="1" type="ORF">I6G47_28730</name>
</gene>
<accession>A0A7T2YT94</accession>
<evidence type="ECO:0000313" key="1">
    <source>
        <dbReference type="EMBL" id="QPS80913.1"/>
    </source>
</evidence>
<organism evidence="1 2">
    <name type="scientific">Delftia lacustris</name>
    <dbReference type="NCBI Taxonomy" id="558537"/>
    <lineage>
        <taxon>Bacteria</taxon>
        <taxon>Pseudomonadati</taxon>
        <taxon>Pseudomonadota</taxon>
        <taxon>Betaproteobacteria</taxon>
        <taxon>Burkholderiales</taxon>
        <taxon>Comamonadaceae</taxon>
        <taxon>Delftia</taxon>
    </lineage>
</organism>
<name>A0A7T2YT94_9BURK</name>
<dbReference type="EMBL" id="CP065748">
    <property type="protein sequence ID" value="QPS80913.1"/>
    <property type="molecule type" value="Genomic_DNA"/>
</dbReference>
<dbReference type="Proteomes" id="UP000595064">
    <property type="component" value="Chromosome"/>
</dbReference>
<reference evidence="1 2" key="1">
    <citation type="submission" date="2020-12" db="EMBL/GenBank/DDBJ databases">
        <title>FDA dAtabase for Regulatory Grade micrObial Sequences (FDA-ARGOS): Supporting development and validation of Infectious Disease Dx tests.</title>
        <authorList>
            <person name="Sproer C."/>
            <person name="Gronow S."/>
            <person name="Severitt S."/>
            <person name="Schroder I."/>
            <person name="Tallon L."/>
            <person name="Sadzewicz L."/>
            <person name="Zhao X."/>
            <person name="Boylan J."/>
            <person name="Ott S."/>
            <person name="Bowen H."/>
            <person name="Vavikolanu K."/>
            <person name="Mehta A."/>
            <person name="Aluvathingal J."/>
            <person name="Nadendla S."/>
            <person name="Lowell S."/>
            <person name="Myers T."/>
            <person name="Yan Y."/>
            <person name="Sichtig H."/>
        </authorList>
    </citation>
    <scope>NUCLEOTIDE SEQUENCE [LARGE SCALE GENOMIC DNA]</scope>
    <source>
        <strain evidence="1 2">FDAARGOS_890</strain>
    </source>
</reference>
<dbReference type="RefSeq" id="WP_155524796.1">
    <property type="nucleotide sequence ID" value="NZ_CP065748.1"/>
</dbReference>
<dbReference type="AlphaFoldDB" id="A0A7T2YT94"/>
<dbReference type="KEGG" id="dla:I6G47_28730"/>
<evidence type="ECO:0000313" key="2">
    <source>
        <dbReference type="Proteomes" id="UP000595064"/>
    </source>
</evidence>
<protein>
    <submittedName>
        <fullName evidence="1">Uncharacterized protein</fullName>
    </submittedName>
</protein>
<keyword evidence="2" id="KW-1185">Reference proteome</keyword>
<proteinExistence type="predicted"/>
<sequence>MTKIAVPKPTLGRNMSRLRGSTIHIELTIAGIAPEWARYVVMLPFRDGDAYDGHEPLFAANLPMAANIVLEHKLKHPEDTLVPTVMAFEPLPAVLYDWFLFLLIGAPWNAEAQASMTTPNVDLLSTLENDDEEDQ</sequence>